<organism evidence="1 2">
    <name type="scientific">Punica granatum</name>
    <name type="common">Pomegranate</name>
    <dbReference type="NCBI Taxonomy" id="22663"/>
    <lineage>
        <taxon>Eukaryota</taxon>
        <taxon>Viridiplantae</taxon>
        <taxon>Streptophyta</taxon>
        <taxon>Embryophyta</taxon>
        <taxon>Tracheophyta</taxon>
        <taxon>Spermatophyta</taxon>
        <taxon>Magnoliopsida</taxon>
        <taxon>eudicotyledons</taxon>
        <taxon>Gunneridae</taxon>
        <taxon>Pentapetalae</taxon>
        <taxon>rosids</taxon>
        <taxon>malvids</taxon>
        <taxon>Myrtales</taxon>
        <taxon>Lythraceae</taxon>
        <taxon>Punica</taxon>
    </lineage>
</organism>
<keyword evidence="2" id="KW-1185">Reference proteome</keyword>
<comment type="caution">
    <text evidence="1">The sequence shown here is derived from an EMBL/GenBank/DDBJ whole genome shotgun (WGS) entry which is preliminary data.</text>
</comment>
<gene>
    <name evidence="1" type="ORF">CRG98_024265</name>
</gene>
<dbReference type="EMBL" id="PGOL01001709">
    <property type="protein sequence ID" value="PKI55355.1"/>
    <property type="molecule type" value="Genomic_DNA"/>
</dbReference>
<dbReference type="Proteomes" id="UP000233551">
    <property type="component" value="Unassembled WGS sequence"/>
</dbReference>
<reference evidence="1 2" key="1">
    <citation type="submission" date="2017-11" db="EMBL/GenBank/DDBJ databases">
        <title>De-novo sequencing of pomegranate (Punica granatum L.) genome.</title>
        <authorList>
            <person name="Akparov Z."/>
            <person name="Amiraslanov A."/>
            <person name="Hajiyeva S."/>
            <person name="Abbasov M."/>
            <person name="Kaur K."/>
            <person name="Hamwieh A."/>
            <person name="Solovyev V."/>
            <person name="Salamov A."/>
            <person name="Braich B."/>
            <person name="Kosarev P."/>
            <person name="Mahmoud A."/>
            <person name="Hajiyev E."/>
            <person name="Babayeva S."/>
            <person name="Izzatullayeva V."/>
            <person name="Mammadov A."/>
            <person name="Mammadov A."/>
            <person name="Sharifova S."/>
            <person name="Ojaghi J."/>
            <person name="Eynullazada K."/>
            <person name="Bayramov B."/>
            <person name="Abdulazimova A."/>
            <person name="Shahmuradov I."/>
        </authorList>
    </citation>
    <scope>NUCLEOTIDE SEQUENCE [LARGE SCALE GENOMIC DNA]</scope>
    <source>
        <strain evidence="2">cv. AG2017</strain>
        <tissue evidence="1">Leaf</tissue>
    </source>
</reference>
<protein>
    <submittedName>
        <fullName evidence="1">Uncharacterized protein</fullName>
    </submittedName>
</protein>
<accession>A0A2I0JGG2</accession>
<evidence type="ECO:0000313" key="1">
    <source>
        <dbReference type="EMBL" id="PKI55355.1"/>
    </source>
</evidence>
<sequence length="95" mass="10632">MKPIPFPATEEQSDLSHKKAWPWISGEICRKRFDCEGLEEEHMRGKPEVANTIARQKPDMTIEEKGTVTNEDLCGRLSLGARQAADACGQSHPHC</sequence>
<name>A0A2I0JGG2_PUNGR</name>
<proteinExistence type="predicted"/>
<dbReference type="AlphaFoldDB" id="A0A2I0JGG2"/>
<evidence type="ECO:0000313" key="2">
    <source>
        <dbReference type="Proteomes" id="UP000233551"/>
    </source>
</evidence>